<proteinExistence type="predicted"/>
<sequence>MNKFSKAVFLVGAMLFAMSANAVDFGVELAWNTKDHSKVLKAMPEQKASFGQLIEKGDVKDMYIYDSELDGKPTRLIRFVISGDNEQQVRATLKELPLYKQDLVKIAAIQALGRKWLDKTPMVYNYGITMTWKEGVDPIEIDRVLGIDLQRVVSLNQAGFLTSAYLNTQQVSDGVTRPVYHVAFIAKDEAHVRELAKQFEAIRMDYADIQVQPLGNKVNLDALLRK</sequence>
<evidence type="ECO:0000313" key="2">
    <source>
        <dbReference type="EMBL" id="GLQ75671.1"/>
    </source>
</evidence>
<dbReference type="EMBL" id="BSNX01000075">
    <property type="protein sequence ID" value="GLQ75671.1"/>
    <property type="molecule type" value="Genomic_DNA"/>
</dbReference>
<gene>
    <name evidence="2" type="ORF">GCM10007932_50340</name>
</gene>
<dbReference type="RefSeq" id="WP_126609874.1">
    <property type="nucleotide sequence ID" value="NZ_AP025145.1"/>
</dbReference>
<accession>A0AAV5NYC5</accession>
<evidence type="ECO:0000313" key="3">
    <source>
        <dbReference type="Proteomes" id="UP001156690"/>
    </source>
</evidence>
<keyword evidence="1" id="KW-0732">Signal</keyword>
<reference evidence="3" key="1">
    <citation type="journal article" date="2019" name="Int. J. Syst. Evol. Microbiol.">
        <title>The Global Catalogue of Microorganisms (GCM) 10K type strain sequencing project: providing services to taxonomists for standard genome sequencing and annotation.</title>
        <authorList>
            <consortium name="The Broad Institute Genomics Platform"/>
            <consortium name="The Broad Institute Genome Sequencing Center for Infectious Disease"/>
            <person name="Wu L."/>
            <person name="Ma J."/>
        </authorList>
    </citation>
    <scope>NUCLEOTIDE SEQUENCE [LARGE SCALE GENOMIC DNA]</scope>
    <source>
        <strain evidence="3">NBRC 15640</strain>
    </source>
</reference>
<keyword evidence="3" id="KW-1185">Reference proteome</keyword>
<comment type="caution">
    <text evidence="2">The sequence shown here is derived from an EMBL/GenBank/DDBJ whole genome shotgun (WGS) entry which is preliminary data.</text>
</comment>
<feature type="signal peptide" evidence="1">
    <location>
        <begin position="1"/>
        <end position="22"/>
    </location>
</feature>
<protein>
    <submittedName>
        <fullName evidence="2">Uncharacterized protein</fullName>
    </submittedName>
</protein>
<feature type="chain" id="PRO_5043630058" evidence="1">
    <location>
        <begin position="23"/>
        <end position="226"/>
    </location>
</feature>
<name>A0AAV5NYC5_9VIBR</name>
<evidence type="ECO:0000256" key="1">
    <source>
        <dbReference type="SAM" id="SignalP"/>
    </source>
</evidence>
<dbReference type="Proteomes" id="UP001156690">
    <property type="component" value="Unassembled WGS sequence"/>
</dbReference>
<organism evidence="2 3">
    <name type="scientific">Vibrio penaeicida</name>
    <dbReference type="NCBI Taxonomy" id="104609"/>
    <lineage>
        <taxon>Bacteria</taxon>
        <taxon>Pseudomonadati</taxon>
        <taxon>Pseudomonadota</taxon>
        <taxon>Gammaproteobacteria</taxon>
        <taxon>Vibrionales</taxon>
        <taxon>Vibrionaceae</taxon>
        <taxon>Vibrio</taxon>
    </lineage>
</organism>
<dbReference type="AlphaFoldDB" id="A0AAV5NYC5"/>